<organism evidence="1 2">
    <name type="scientific">Aspergillus fumigatus (strain CBS 144.89 / FGSC A1163 / CEA10)</name>
    <name type="common">Neosartorya fumigata</name>
    <dbReference type="NCBI Taxonomy" id="451804"/>
    <lineage>
        <taxon>Eukaryota</taxon>
        <taxon>Fungi</taxon>
        <taxon>Dikarya</taxon>
        <taxon>Ascomycota</taxon>
        <taxon>Pezizomycotina</taxon>
        <taxon>Eurotiomycetes</taxon>
        <taxon>Eurotiomycetidae</taxon>
        <taxon>Eurotiales</taxon>
        <taxon>Aspergillaceae</taxon>
        <taxon>Aspergillus</taxon>
        <taxon>Aspergillus subgen. Fumigati</taxon>
    </lineage>
</organism>
<dbReference type="EMBL" id="DS499600">
    <property type="protein sequence ID" value="EDP49094.1"/>
    <property type="molecule type" value="Genomic_DNA"/>
</dbReference>
<reference evidence="1 2" key="1">
    <citation type="journal article" date="2008" name="PLoS Genet.">
        <title>Genomic islands in the pathogenic filamentous fungus Aspergillus fumigatus.</title>
        <authorList>
            <person name="Fedorova N.D."/>
            <person name="Khaldi N."/>
            <person name="Joardar V.S."/>
            <person name="Maiti R."/>
            <person name="Amedeo P."/>
            <person name="Anderson M.J."/>
            <person name="Crabtree J."/>
            <person name="Silva J.C."/>
            <person name="Badger J.H."/>
            <person name="Albarraq A."/>
            <person name="Angiuoli S."/>
            <person name="Bussey H."/>
            <person name="Bowyer P."/>
            <person name="Cotty P.J."/>
            <person name="Dyer P.S."/>
            <person name="Egan A."/>
            <person name="Galens K."/>
            <person name="Fraser-Liggett C.M."/>
            <person name="Haas B.J."/>
            <person name="Inman J.M."/>
            <person name="Kent R."/>
            <person name="Lemieux S."/>
            <person name="Malavazi I."/>
            <person name="Orvis J."/>
            <person name="Roemer T."/>
            <person name="Ronning C.M."/>
            <person name="Sundaram J.P."/>
            <person name="Sutton G."/>
            <person name="Turner G."/>
            <person name="Venter J.C."/>
            <person name="White O.R."/>
            <person name="Whitty B.R."/>
            <person name="Youngman P."/>
            <person name="Wolfe K.H."/>
            <person name="Goldman G.H."/>
            <person name="Wortman J.R."/>
            <person name="Jiang B."/>
            <person name="Denning D.W."/>
            <person name="Nierman W.C."/>
        </authorList>
    </citation>
    <scope>NUCLEOTIDE SEQUENCE [LARGE SCALE GENOMIC DNA]</scope>
    <source>
        <strain evidence="2">CBS 144.89 / FGSC A1163 / CEA10</strain>
    </source>
</reference>
<proteinExistence type="predicted"/>
<evidence type="ECO:0000313" key="1">
    <source>
        <dbReference type="EMBL" id="EDP49094.1"/>
    </source>
</evidence>
<dbReference type="AlphaFoldDB" id="B0YAQ1"/>
<keyword evidence="2" id="KW-1185">Reference proteome</keyword>
<dbReference type="VEuPathDB" id="FungiDB:AFUB_085439"/>
<name>B0YAQ1_ASPFC</name>
<evidence type="ECO:0000313" key="2">
    <source>
        <dbReference type="Proteomes" id="UP000001699"/>
    </source>
</evidence>
<accession>B0YAQ1</accession>
<dbReference type="HOGENOM" id="CLU_3049908_0_0_1"/>
<sequence>MQHNSLQSTGRLGGLYIDLCGVEGRQGKRVMFSNRFCSPNFPRSRGLWTWTRTS</sequence>
<gene>
    <name evidence="1" type="ORF">AFUB_085439</name>
</gene>
<dbReference type="Proteomes" id="UP000001699">
    <property type="component" value="Unassembled WGS sequence"/>
</dbReference>
<protein>
    <submittedName>
        <fullName evidence="1">Uncharacterized protein</fullName>
    </submittedName>
</protein>